<protein>
    <recommendedName>
        <fullName evidence="3">DUF222 domain-containing protein</fullName>
    </recommendedName>
</protein>
<dbReference type="EMBL" id="CP145607">
    <property type="protein sequence ID" value="WWM70702.1"/>
    <property type="molecule type" value="Genomic_DNA"/>
</dbReference>
<evidence type="ECO:0000313" key="2">
    <source>
        <dbReference type="Proteomes" id="UP001382935"/>
    </source>
</evidence>
<dbReference type="RefSeq" id="WP_338503691.1">
    <property type="nucleotide sequence ID" value="NZ_CP145607.1"/>
</dbReference>
<dbReference type="Proteomes" id="UP001382935">
    <property type="component" value="Chromosome"/>
</dbReference>
<reference evidence="1 2" key="1">
    <citation type="submission" date="2024-02" db="EMBL/GenBank/DDBJ databases">
        <title>Full genome sequence of Sphingomonas kaistensis.</title>
        <authorList>
            <person name="Poletto B.L."/>
            <person name="Silva G."/>
            <person name="Galante D."/>
            <person name="Campos K.R."/>
            <person name="Santos M.B.N."/>
            <person name="Sacchi C.T."/>
        </authorList>
    </citation>
    <scope>NUCLEOTIDE SEQUENCE [LARGE SCALE GENOMIC DNA]</scope>
    <source>
        <strain evidence="1 2">MA4R</strain>
    </source>
</reference>
<evidence type="ECO:0008006" key="3">
    <source>
        <dbReference type="Google" id="ProtNLM"/>
    </source>
</evidence>
<keyword evidence="2" id="KW-1185">Reference proteome</keyword>
<gene>
    <name evidence="1" type="ORF">V6R86_08455</name>
</gene>
<evidence type="ECO:0000313" key="1">
    <source>
        <dbReference type="EMBL" id="WWM70702.1"/>
    </source>
</evidence>
<proteinExistence type="predicted"/>
<name>A0ABZ2G3M5_9SPHN</name>
<accession>A0ABZ2G3M5</accession>
<sequence>MSGPKVVRIVTREEIMEICHGHLARVDAALAEWIRIGRRNDCIEEEAVTAAQRRRDALAAMIAADRFMELQKQAPVEEEFLRADMQRRLVAIAAEQAAARSKERRGREAAATLLRRLRELDAPLDVGMATALERGDAEALAAGFAILAEATRQQGAAPGLAARLMDGSPASSFADWLAMQPMAPADPAIERIAARLDELDAIGGVDTAGLRARLDETNLANTARRGLLVDGLEVESGRRLSDARQRASLRADLLLVRAELAAAGGAIPEGDIESFDAAALEAAIASDRAAIDDLRAKRATAARRAAVLEGLAGLGYEVTEGMATSLADEGRLVLRSAARPDYGVEVSAVAGAERMQLRPVAFEAGGSGPHPGRDRDAETIWCGDVSKLQDALETTGGGLVIERALPIGATPLKRIAVERAKGGVAAADAPALRERTLR</sequence>
<organism evidence="1 2">
    <name type="scientific">Sphingomonas kaistensis</name>
    <dbReference type="NCBI Taxonomy" id="298708"/>
    <lineage>
        <taxon>Bacteria</taxon>
        <taxon>Pseudomonadati</taxon>
        <taxon>Pseudomonadota</taxon>
        <taxon>Alphaproteobacteria</taxon>
        <taxon>Sphingomonadales</taxon>
        <taxon>Sphingomonadaceae</taxon>
        <taxon>Sphingomonas</taxon>
    </lineage>
</organism>